<gene>
    <name evidence="1" type="ORF">ACFW6T_35450</name>
</gene>
<dbReference type="RefSeq" id="WP_380321265.1">
    <property type="nucleotide sequence ID" value="NZ_JBHYPW010000013.1"/>
</dbReference>
<reference evidence="1 2" key="1">
    <citation type="submission" date="2024-09" db="EMBL/GenBank/DDBJ databases">
        <title>The Natural Products Discovery Center: Release of the First 8490 Sequenced Strains for Exploring Actinobacteria Biosynthetic Diversity.</title>
        <authorList>
            <person name="Kalkreuter E."/>
            <person name="Kautsar S.A."/>
            <person name="Yang D."/>
            <person name="Bader C.D."/>
            <person name="Teijaro C.N."/>
            <person name="Fluegel L."/>
            <person name="Davis C.M."/>
            <person name="Simpson J.R."/>
            <person name="Lauterbach L."/>
            <person name="Steele A.D."/>
            <person name="Gui C."/>
            <person name="Meng S."/>
            <person name="Li G."/>
            <person name="Viehrig K."/>
            <person name="Ye F."/>
            <person name="Su P."/>
            <person name="Kiefer A.F."/>
            <person name="Nichols A."/>
            <person name="Cepeda A.J."/>
            <person name="Yan W."/>
            <person name="Fan B."/>
            <person name="Jiang Y."/>
            <person name="Adhikari A."/>
            <person name="Zheng C.-J."/>
            <person name="Schuster L."/>
            <person name="Cowan T.M."/>
            <person name="Smanski M.J."/>
            <person name="Chevrette M.G."/>
            <person name="De Carvalho L.P.S."/>
            <person name="Shen B."/>
        </authorList>
    </citation>
    <scope>NUCLEOTIDE SEQUENCE [LARGE SCALE GENOMIC DNA]</scope>
    <source>
        <strain evidence="1 2">NPDC058753</strain>
    </source>
</reference>
<sequence>MFDEGHRLAAARRRVQRQARGLTAEQIGAGLAAARDWERQSGRDEHAGLGAVWEVEEWERIAALVTAGGAGVAGRAGA</sequence>
<evidence type="ECO:0000313" key="2">
    <source>
        <dbReference type="Proteomes" id="UP001599542"/>
    </source>
</evidence>
<proteinExistence type="predicted"/>
<evidence type="ECO:0000313" key="1">
    <source>
        <dbReference type="EMBL" id="MFE1357273.1"/>
    </source>
</evidence>
<keyword evidence="2" id="KW-1185">Reference proteome</keyword>
<accession>A0ABW6GXW6</accession>
<protein>
    <submittedName>
        <fullName evidence="1">Uncharacterized protein</fullName>
    </submittedName>
</protein>
<dbReference type="Proteomes" id="UP001599542">
    <property type="component" value="Unassembled WGS sequence"/>
</dbReference>
<name>A0ABW6GXW6_9ACTN</name>
<comment type="caution">
    <text evidence="1">The sequence shown here is derived from an EMBL/GenBank/DDBJ whole genome shotgun (WGS) entry which is preliminary data.</text>
</comment>
<organism evidence="1 2">
    <name type="scientific">Kitasatospora phosalacinea</name>
    <dbReference type="NCBI Taxonomy" id="2065"/>
    <lineage>
        <taxon>Bacteria</taxon>
        <taxon>Bacillati</taxon>
        <taxon>Actinomycetota</taxon>
        <taxon>Actinomycetes</taxon>
        <taxon>Kitasatosporales</taxon>
        <taxon>Streptomycetaceae</taxon>
        <taxon>Kitasatospora</taxon>
    </lineage>
</organism>
<dbReference type="EMBL" id="JBHYPX010000147">
    <property type="protein sequence ID" value="MFE1357273.1"/>
    <property type="molecule type" value="Genomic_DNA"/>
</dbReference>